<evidence type="ECO:0000313" key="7">
    <source>
        <dbReference type="EMBL" id="CAL1599778.1"/>
    </source>
</evidence>
<comment type="similarity">
    <text evidence="2">Belongs to the clarin family.</text>
</comment>
<evidence type="ECO:0000256" key="1">
    <source>
        <dbReference type="ARBA" id="ARBA00004141"/>
    </source>
</evidence>
<feature type="transmembrane region" description="Helical" evidence="6">
    <location>
        <begin position="7"/>
        <end position="28"/>
    </location>
</feature>
<evidence type="ECO:0008006" key="9">
    <source>
        <dbReference type="Google" id="ProtNLM"/>
    </source>
</evidence>
<keyword evidence="8" id="KW-1185">Reference proteome</keyword>
<dbReference type="GO" id="GO:0007605">
    <property type="term" value="P:sensory perception of sound"/>
    <property type="evidence" value="ECO:0007669"/>
    <property type="project" value="UniProtKB-ARBA"/>
</dbReference>
<evidence type="ECO:0000256" key="2">
    <source>
        <dbReference type="ARBA" id="ARBA00005787"/>
    </source>
</evidence>
<dbReference type="AlphaFoldDB" id="A0AAV2LH50"/>
<dbReference type="InterPro" id="IPR026748">
    <property type="entry name" value="Clarin"/>
</dbReference>
<evidence type="ECO:0000256" key="4">
    <source>
        <dbReference type="ARBA" id="ARBA00022989"/>
    </source>
</evidence>
<keyword evidence="3 6" id="KW-0812">Transmembrane</keyword>
<dbReference type="GO" id="GO:0016020">
    <property type="term" value="C:membrane"/>
    <property type="evidence" value="ECO:0007669"/>
    <property type="project" value="UniProtKB-SubCell"/>
</dbReference>
<dbReference type="PANTHER" id="PTHR31548">
    <property type="entry name" value="CLARIN"/>
    <property type="match status" value="1"/>
</dbReference>
<accession>A0AAV2LH50</accession>
<proteinExistence type="inferred from homology"/>
<feature type="transmembrane region" description="Helical" evidence="6">
    <location>
        <begin position="185"/>
        <end position="207"/>
    </location>
</feature>
<dbReference type="PANTHER" id="PTHR31548:SF3">
    <property type="entry name" value="CLARIN-3"/>
    <property type="match status" value="1"/>
</dbReference>
<dbReference type="EMBL" id="OZ035845">
    <property type="protein sequence ID" value="CAL1599778.1"/>
    <property type="molecule type" value="Genomic_DNA"/>
</dbReference>
<comment type="subcellular location">
    <subcellularLocation>
        <location evidence="1">Membrane</location>
        <topology evidence="1">Multi-pass membrane protein</topology>
    </subcellularLocation>
</comment>
<feature type="transmembrane region" description="Helical" evidence="6">
    <location>
        <begin position="91"/>
        <end position="119"/>
    </location>
</feature>
<dbReference type="Proteomes" id="UP001497482">
    <property type="component" value="Chromosome 23"/>
</dbReference>
<evidence type="ECO:0000313" key="8">
    <source>
        <dbReference type="Proteomes" id="UP001497482"/>
    </source>
</evidence>
<evidence type="ECO:0000256" key="3">
    <source>
        <dbReference type="ARBA" id="ARBA00022692"/>
    </source>
</evidence>
<organism evidence="7 8">
    <name type="scientific">Knipowitschia caucasica</name>
    <name type="common">Caucasian dwarf goby</name>
    <name type="synonym">Pomatoschistus caucasicus</name>
    <dbReference type="NCBI Taxonomy" id="637954"/>
    <lineage>
        <taxon>Eukaryota</taxon>
        <taxon>Metazoa</taxon>
        <taxon>Chordata</taxon>
        <taxon>Craniata</taxon>
        <taxon>Vertebrata</taxon>
        <taxon>Euteleostomi</taxon>
        <taxon>Actinopterygii</taxon>
        <taxon>Neopterygii</taxon>
        <taxon>Teleostei</taxon>
        <taxon>Neoteleostei</taxon>
        <taxon>Acanthomorphata</taxon>
        <taxon>Gobiaria</taxon>
        <taxon>Gobiiformes</taxon>
        <taxon>Gobioidei</taxon>
        <taxon>Gobiidae</taxon>
        <taxon>Gobiinae</taxon>
        <taxon>Knipowitschia</taxon>
    </lineage>
</organism>
<feature type="transmembrane region" description="Helical" evidence="6">
    <location>
        <begin position="131"/>
        <end position="153"/>
    </location>
</feature>
<name>A0AAV2LH50_KNICA</name>
<protein>
    <recommendedName>
        <fullName evidence="9">Clarin 3</fullName>
    </recommendedName>
</protein>
<evidence type="ECO:0000256" key="6">
    <source>
        <dbReference type="SAM" id="Phobius"/>
    </source>
</evidence>
<sequence length="232" mass="25225">MPSTQKIGYFMACACCSSISVALLGFAMSQTWAESKLKCAGFETEFFNGTGLITWKLFKGNFIQYSCPLISSPKGKDFDVFTVLKESGAPVVLFAVVVLLLVLCLLSTALSILIALYNSVSNPYQTYMGPVGVYICSAISACLSAVVLILFAVTLTGTDAAESVVLNLAGDLSVRTQNRVAVFQLGYFLLLPYTALSLGSIGIIYFYDHAAYAQRREQQRPTEDAPKEIMMY</sequence>
<evidence type="ECO:0000256" key="5">
    <source>
        <dbReference type="ARBA" id="ARBA00023136"/>
    </source>
</evidence>
<gene>
    <name evidence="7" type="ORF">KC01_LOCUS27985</name>
</gene>
<reference evidence="7 8" key="1">
    <citation type="submission" date="2024-04" db="EMBL/GenBank/DDBJ databases">
        <authorList>
            <person name="Waldvogel A.-M."/>
            <person name="Schoenle A."/>
        </authorList>
    </citation>
    <scope>NUCLEOTIDE SEQUENCE [LARGE SCALE GENOMIC DNA]</scope>
</reference>
<keyword evidence="4 6" id="KW-1133">Transmembrane helix</keyword>
<keyword evidence="5 6" id="KW-0472">Membrane</keyword>